<dbReference type="RefSeq" id="WP_244769261.1">
    <property type="nucleotide sequence ID" value="NZ_BSOP01000073.1"/>
</dbReference>
<dbReference type="PANTHER" id="PTHR43140:SF1">
    <property type="entry name" value="TYPE I RESTRICTION ENZYME ECOKI SPECIFICITY SUBUNIT"/>
    <property type="match status" value="1"/>
</dbReference>
<evidence type="ECO:0000256" key="1">
    <source>
        <dbReference type="ARBA" id="ARBA00010923"/>
    </source>
</evidence>
<name>A0ABQ5ZT12_9HYPH</name>
<comment type="similarity">
    <text evidence="1">Belongs to the type-I restriction system S methylase family.</text>
</comment>
<dbReference type="PANTHER" id="PTHR43140">
    <property type="entry name" value="TYPE-1 RESTRICTION ENZYME ECOKI SPECIFICITY PROTEIN"/>
    <property type="match status" value="1"/>
</dbReference>
<keyword evidence="3" id="KW-0238">DNA-binding</keyword>
<keyword evidence="6" id="KW-1185">Reference proteome</keyword>
<dbReference type="Proteomes" id="UP001156702">
    <property type="component" value="Unassembled WGS sequence"/>
</dbReference>
<gene>
    <name evidence="5" type="ORF">GCM10007923_64890</name>
</gene>
<dbReference type="InterPro" id="IPR044946">
    <property type="entry name" value="Restrct_endonuc_typeI_TRD_sf"/>
</dbReference>
<accession>A0ABQ5ZT12</accession>
<dbReference type="InterPro" id="IPR051212">
    <property type="entry name" value="Type-I_RE_S_subunit"/>
</dbReference>
<comment type="caution">
    <text evidence="5">The sequence shown here is derived from an EMBL/GenBank/DDBJ whole genome shotgun (WGS) entry which is preliminary data.</text>
</comment>
<dbReference type="CDD" id="cd17282">
    <property type="entry name" value="RMtype1_S_Eco16444ORF1681_TRD1-CR1_like"/>
    <property type="match status" value="1"/>
</dbReference>
<dbReference type="InterPro" id="IPR000055">
    <property type="entry name" value="Restrct_endonuc_typeI_TRD"/>
</dbReference>
<feature type="domain" description="Type I restriction modification DNA specificity" evidence="4">
    <location>
        <begin position="372"/>
        <end position="546"/>
    </location>
</feature>
<proteinExistence type="inferred from homology"/>
<evidence type="ECO:0000256" key="2">
    <source>
        <dbReference type="ARBA" id="ARBA00022747"/>
    </source>
</evidence>
<protein>
    <recommendedName>
        <fullName evidence="4">Type I restriction modification DNA specificity domain-containing protein</fullName>
    </recommendedName>
</protein>
<evidence type="ECO:0000313" key="5">
    <source>
        <dbReference type="EMBL" id="GLR55266.1"/>
    </source>
</evidence>
<dbReference type="Pfam" id="PF01420">
    <property type="entry name" value="Methylase_S"/>
    <property type="match status" value="1"/>
</dbReference>
<reference evidence="6" key="1">
    <citation type="journal article" date="2019" name="Int. J. Syst. Evol. Microbiol.">
        <title>The Global Catalogue of Microorganisms (GCM) 10K type strain sequencing project: providing services to taxonomists for standard genome sequencing and annotation.</title>
        <authorList>
            <consortium name="The Broad Institute Genomics Platform"/>
            <consortium name="The Broad Institute Genome Sequencing Center for Infectious Disease"/>
            <person name="Wu L."/>
            <person name="Ma J."/>
        </authorList>
    </citation>
    <scope>NUCLEOTIDE SEQUENCE [LARGE SCALE GENOMIC DNA]</scope>
    <source>
        <strain evidence="6">NBRC 102122</strain>
    </source>
</reference>
<dbReference type="SUPFAM" id="SSF116734">
    <property type="entry name" value="DNA methylase specificity domain"/>
    <property type="match status" value="2"/>
</dbReference>
<sequence>MNTEHLLAHYEKIADAPDAIARLRRFILDLAVRGKLVPQDAGDEPTSELLTQIAKEKARLVKAGEIRKDKPLPPVDEEADFDVPPTWQWTRLGVVTSYIQRGRSPKYAASDGSLVVSQKCVQWRGLDLAVAKQITSESLADYEDVRFLRDGDLLWNSTGTGTIGRVIRLVNPPAKLVCDSHVTVVRCLEVDPEYIRTWLRSDHVYSLIEDRAAGSTNQVELTAQMAINQVVPLPPLAEQHRIVAKVDELMGLCDRLEAARARREAVRDRLAAASLARLNAPDPETFQADARFALQALTAVTTRPDQIKALRQTILNLAVRGKLVPQDANDEPASDLLKRIATEKAQGVKEGKARRQDSLPKIDLEQAPFELPSGWTWGRFPEVGTFGRGKSKHRPRNDPALFNGGEHLMIQTGDVARSQGVIETYTNKYNDFGLSQSFKWPKGTLCITIAANIADSGILSFDACFPDSVVGFIPASMFENARYFEYFVRTAKANLLEFAPATAQKNINLEILTQVLIPLPPLAEQHRIVTKVDALMALCDRLEASLTATAATHRRLLDALLAEALAPTDARPSDVSDRQTVASADDDPEKVIFAERSAYILSLAYVRHRFARRERTFGHVKAQKILHLVEAEAGFDLGRAPMRDAAGPNDFKHMLAVEQWAREHERFVFENNGAGYVLRQLSDFDKSLATEHGPEPSARAIATRLIDLFVPMDTRQAEIFATVYSAWNNLLIEGQAPTDTEIVWAARDGWHPDKLKLPARDFFSALAKLRLEGIVPKGTGKFVHGPLQKDLFN</sequence>
<organism evidence="5 6">
    <name type="scientific">Shinella yambaruensis</name>
    <dbReference type="NCBI Taxonomy" id="415996"/>
    <lineage>
        <taxon>Bacteria</taxon>
        <taxon>Pseudomonadati</taxon>
        <taxon>Pseudomonadota</taxon>
        <taxon>Alphaproteobacteria</taxon>
        <taxon>Hyphomicrobiales</taxon>
        <taxon>Rhizobiaceae</taxon>
        <taxon>Shinella</taxon>
    </lineage>
</organism>
<evidence type="ECO:0000256" key="3">
    <source>
        <dbReference type="ARBA" id="ARBA00023125"/>
    </source>
</evidence>
<evidence type="ECO:0000259" key="4">
    <source>
        <dbReference type="Pfam" id="PF01420"/>
    </source>
</evidence>
<dbReference type="EMBL" id="BSOP01000073">
    <property type="protein sequence ID" value="GLR55266.1"/>
    <property type="molecule type" value="Genomic_DNA"/>
</dbReference>
<keyword evidence="2" id="KW-0680">Restriction system</keyword>
<evidence type="ECO:0000313" key="6">
    <source>
        <dbReference type="Proteomes" id="UP001156702"/>
    </source>
</evidence>
<dbReference type="Gene3D" id="3.90.220.20">
    <property type="entry name" value="DNA methylase specificity domains"/>
    <property type="match status" value="2"/>
</dbReference>